<dbReference type="GO" id="GO:0005829">
    <property type="term" value="C:cytosol"/>
    <property type="evidence" value="ECO:0007669"/>
    <property type="project" value="TreeGrafter"/>
</dbReference>
<feature type="compositionally biased region" description="Basic and acidic residues" evidence="7">
    <location>
        <begin position="274"/>
        <end position="289"/>
    </location>
</feature>
<dbReference type="SUPFAM" id="SSF54001">
    <property type="entry name" value="Cysteine proteinases"/>
    <property type="match status" value="1"/>
</dbReference>
<dbReference type="GO" id="GO:0004843">
    <property type="term" value="F:cysteine-type deubiquitinase activity"/>
    <property type="evidence" value="ECO:0007669"/>
    <property type="project" value="UniProtKB-EC"/>
</dbReference>
<feature type="region of interest" description="Disordered" evidence="7">
    <location>
        <begin position="31"/>
        <end position="138"/>
    </location>
</feature>
<dbReference type="AlphaFoldDB" id="A0AAN7UA11"/>
<feature type="region of interest" description="Disordered" evidence="7">
    <location>
        <begin position="330"/>
        <end position="351"/>
    </location>
</feature>
<evidence type="ECO:0000256" key="7">
    <source>
        <dbReference type="SAM" id="MobiDB-lite"/>
    </source>
</evidence>
<feature type="region of interest" description="Disordered" evidence="7">
    <location>
        <begin position="514"/>
        <end position="534"/>
    </location>
</feature>
<keyword evidence="10" id="KW-1185">Reference proteome</keyword>
<dbReference type="InterPro" id="IPR050164">
    <property type="entry name" value="Peptidase_C19"/>
</dbReference>
<dbReference type="PANTHER" id="PTHR24006:SF687">
    <property type="entry name" value="UBIQUITIN CARBOXYL-TERMINAL HYDROLASE 10"/>
    <property type="match status" value="1"/>
</dbReference>
<feature type="compositionally biased region" description="Low complexity" evidence="7">
    <location>
        <begin position="514"/>
        <end position="529"/>
    </location>
</feature>
<feature type="region of interest" description="Disordered" evidence="7">
    <location>
        <begin position="262"/>
        <end position="291"/>
    </location>
</feature>
<dbReference type="Pfam" id="PF00443">
    <property type="entry name" value="UCH"/>
    <property type="match status" value="1"/>
</dbReference>
<evidence type="ECO:0000256" key="1">
    <source>
        <dbReference type="ARBA" id="ARBA00000707"/>
    </source>
</evidence>
<dbReference type="GO" id="GO:0005634">
    <property type="term" value="C:nucleus"/>
    <property type="evidence" value="ECO:0007669"/>
    <property type="project" value="TreeGrafter"/>
</dbReference>
<feature type="compositionally biased region" description="Polar residues" evidence="7">
    <location>
        <begin position="31"/>
        <end position="40"/>
    </location>
</feature>
<dbReference type="PANTHER" id="PTHR24006">
    <property type="entry name" value="UBIQUITIN CARBOXYL-TERMINAL HYDROLASE"/>
    <property type="match status" value="1"/>
</dbReference>
<feature type="region of interest" description="Disordered" evidence="7">
    <location>
        <begin position="211"/>
        <end position="250"/>
    </location>
</feature>
<evidence type="ECO:0000256" key="2">
    <source>
        <dbReference type="ARBA" id="ARBA00012759"/>
    </source>
</evidence>
<feature type="compositionally biased region" description="Pro residues" evidence="7">
    <location>
        <begin position="63"/>
        <end position="73"/>
    </location>
</feature>
<feature type="compositionally biased region" description="Low complexity" evidence="7">
    <location>
        <begin position="334"/>
        <end position="351"/>
    </location>
</feature>
<dbReference type="InterPro" id="IPR038765">
    <property type="entry name" value="Papain-like_cys_pep_sf"/>
</dbReference>
<dbReference type="EMBL" id="JAWHQM010000009">
    <property type="protein sequence ID" value="KAK5628590.1"/>
    <property type="molecule type" value="Genomic_DNA"/>
</dbReference>
<dbReference type="Proteomes" id="UP001305414">
    <property type="component" value="Unassembled WGS sequence"/>
</dbReference>
<evidence type="ECO:0000313" key="9">
    <source>
        <dbReference type="EMBL" id="KAK5628590.1"/>
    </source>
</evidence>
<dbReference type="Gene3D" id="3.90.70.10">
    <property type="entry name" value="Cysteine proteinases"/>
    <property type="match status" value="1"/>
</dbReference>
<dbReference type="CDD" id="cd02257">
    <property type="entry name" value="Peptidase_C19"/>
    <property type="match status" value="1"/>
</dbReference>
<sequence>MIYMNPYANAYYPPHPVHYQASHIPNSHYSASSYSTYPQQRSPPPVHQTYPPIVSSSMQAHPQPYPRPPPAQQPSPALSTPPLLPTSASPVPAPVAETPTSIQSSQPATTPLSPKISKPQVVTPPRSEAEITPQVFRPPLPWYSHPGEYFPPRTTKLRKRRRKTNVVSLVELPPIQQNSATPEEYANFSSANASIAPNNLREEAINTATSATHLSSEDSVQSSSQDAYAQSVSSTPVSHTAEPSVTSTSIKTNKFITRPAVPAVPVIPTRPKTSPKELKAPSDLDERDNLPQPSIQTMQADLTIEPPPVEPAKAPVLWTNFFKKAAPTITPLKGPSNSVSNVTNSGTPSSGAGVVDSGLGSFARSNASSLADALRDYEVSNGQKLAFLEPRGLVNTGNMCYMNSVSKKVAHSFNSETPLIDAMVMLLQEYKVISSAVSAEYLQKRLKSEELEKYGDAFTPEFVYEAIKRLPRFASMQRGQQQDAEEFLGFLLQAIGEECNHVMRQLNENSTATDTCAATPTSASSPTHTNDSSEWLEVGRKQRAAITRSSGHVAQPSPITKIFTGQQRSALRVHGQKESVTFQSYQSLQLDIGDAHVNNIVDALKHMARPENMEFDPQRRATKQILIETLPPVLILHLKRFQFDPTTNGTVKLWTKIDYPLELELP</sequence>
<evidence type="ECO:0000256" key="3">
    <source>
        <dbReference type="ARBA" id="ARBA00022670"/>
    </source>
</evidence>
<name>A0AAN7UA11_9PEZI</name>
<keyword evidence="6" id="KW-0788">Thiol protease</keyword>
<dbReference type="EC" id="3.4.19.12" evidence="2"/>
<evidence type="ECO:0000256" key="6">
    <source>
        <dbReference type="ARBA" id="ARBA00022807"/>
    </source>
</evidence>
<accession>A0AAN7UA11</accession>
<gene>
    <name evidence="9" type="ORF">RRF57_004305</name>
</gene>
<evidence type="ECO:0000313" key="10">
    <source>
        <dbReference type="Proteomes" id="UP001305414"/>
    </source>
</evidence>
<evidence type="ECO:0000256" key="4">
    <source>
        <dbReference type="ARBA" id="ARBA00022786"/>
    </source>
</evidence>
<organism evidence="9 10">
    <name type="scientific">Xylaria bambusicola</name>
    <dbReference type="NCBI Taxonomy" id="326684"/>
    <lineage>
        <taxon>Eukaryota</taxon>
        <taxon>Fungi</taxon>
        <taxon>Dikarya</taxon>
        <taxon>Ascomycota</taxon>
        <taxon>Pezizomycotina</taxon>
        <taxon>Sordariomycetes</taxon>
        <taxon>Xylariomycetidae</taxon>
        <taxon>Xylariales</taxon>
        <taxon>Xylariaceae</taxon>
        <taxon>Xylaria</taxon>
    </lineage>
</organism>
<proteinExistence type="predicted"/>
<comment type="catalytic activity">
    <reaction evidence="1">
        <text>Thiol-dependent hydrolysis of ester, thioester, amide, peptide and isopeptide bonds formed by the C-terminal Gly of ubiquitin (a 76-residue protein attached to proteins as an intracellular targeting signal).</text>
        <dbReference type="EC" id="3.4.19.12"/>
    </reaction>
</comment>
<feature type="domain" description="USP" evidence="8">
    <location>
        <begin position="391"/>
        <end position="666"/>
    </location>
</feature>
<dbReference type="InterPro" id="IPR028889">
    <property type="entry name" value="USP"/>
</dbReference>
<evidence type="ECO:0000256" key="5">
    <source>
        <dbReference type="ARBA" id="ARBA00022801"/>
    </source>
</evidence>
<dbReference type="GO" id="GO:0006508">
    <property type="term" value="P:proteolysis"/>
    <property type="evidence" value="ECO:0007669"/>
    <property type="project" value="UniProtKB-KW"/>
</dbReference>
<protein>
    <recommendedName>
        <fullName evidence="2">ubiquitinyl hydrolase 1</fullName>
        <ecNumber evidence="2">3.4.19.12</ecNumber>
    </recommendedName>
</protein>
<comment type="caution">
    <text evidence="9">The sequence shown here is derived from an EMBL/GenBank/DDBJ whole genome shotgun (WGS) entry which is preliminary data.</text>
</comment>
<keyword evidence="3" id="KW-0645">Protease</keyword>
<dbReference type="InterPro" id="IPR001394">
    <property type="entry name" value="Peptidase_C19_UCH"/>
</dbReference>
<keyword evidence="5" id="KW-0378">Hydrolase</keyword>
<feature type="compositionally biased region" description="Low complexity" evidence="7">
    <location>
        <begin position="217"/>
        <end position="226"/>
    </location>
</feature>
<reference evidence="9 10" key="1">
    <citation type="submission" date="2023-10" db="EMBL/GenBank/DDBJ databases">
        <title>Draft genome sequence of Xylaria bambusicola isolate GMP-LS, the root and basal stem rot pathogen of sugarcane in Indonesia.</title>
        <authorList>
            <person name="Selvaraj P."/>
            <person name="Muralishankar V."/>
            <person name="Muruganantham S."/>
            <person name="Sp S."/>
            <person name="Haryani S."/>
            <person name="Lau K.J.X."/>
            <person name="Naqvi N.I."/>
        </authorList>
    </citation>
    <scope>NUCLEOTIDE SEQUENCE [LARGE SCALE GENOMIC DNA]</scope>
    <source>
        <strain evidence="9">GMP-LS</strain>
    </source>
</reference>
<dbReference type="PROSITE" id="PS50235">
    <property type="entry name" value="USP_3"/>
    <property type="match status" value="1"/>
</dbReference>
<feature type="compositionally biased region" description="Polar residues" evidence="7">
    <location>
        <begin position="227"/>
        <end position="250"/>
    </location>
</feature>
<dbReference type="GO" id="GO:0016579">
    <property type="term" value="P:protein deubiquitination"/>
    <property type="evidence" value="ECO:0007669"/>
    <property type="project" value="InterPro"/>
</dbReference>
<keyword evidence="4" id="KW-0833">Ubl conjugation pathway</keyword>
<evidence type="ECO:0000259" key="8">
    <source>
        <dbReference type="PROSITE" id="PS50235"/>
    </source>
</evidence>
<feature type="compositionally biased region" description="Low complexity" evidence="7">
    <location>
        <begin position="74"/>
        <end position="101"/>
    </location>
</feature>
<feature type="compositionally biased region" description="Polar residues" evidence="7">
    <location>
        <begin position="102"/>
        <end position="112"/>
    </location>
</feature>